<dbReference type="EMBL" id="ML986488">
    <property type="protein sequence ID" value="KAF2278447.1"/>
    <property type="molecule type" value="Genomic_DNA"/>
</dbReference>
<dbReference type="OrthoDB" id="9445768at2759"/>
<evidence type="ECO:0000256" key="7">
    <source>
        <dbReference type="ARBA" id="ARBA00023328"/>
    </source>
</evidence>
<dbReference type="RefSeq" id="XP_033655986.1">
    <property type="nucleotide sequence ID" value="XM_033801490.1"/>
</dbReference>
<evidence type="ECO:0000256" key="8">
    <source>
        <dbReference type="SAM" id="Coils"/>
    </source>
</evidence>
<evidence type="ECO:0000256" key="3">
    <source>
        <dbReference type="ARBA" id="ARBA00005795"/>
    </source>
</evidence>
<dbReference type="AlphaFoldDB" id="A0A6A6JPZ2"/>
<keyword evidence="6" id="KW-0539">Nucleus</keyword>
<dbReference type="GO" id="GO:0000775">
    <property type="term" value="C:chromosome, centromeric region"/>
    <property type="evidence" value="ECO:0007669"/>
    <property type="project" value="UniProtKB-SubCell"/>
</dbReference>
<dbReference type="GO" id="GO:0005634">
    <property type="term" value="C:nucleus"/>
    <property type="evidence" value="ECO:0007669"/>
    <property type="project" value="UniProtKB-SubCell"/>
</dbReference>
<dbReference type="InterPro" id="IPR020993">
    <property type="entry name" value="Centromere_CenpK"/>
</dbReference>
<evidence type="ECO:0000256" key="6">
    <source>
        <dbReference type="ARBA" id="ARBA00023242"/>
    </source>
</evidence>
<evidence type="ECO:0000313" key="10">
    <source>
        <dbReference type="Proteomes" id="UP000800097"/>
    </source>
</evidence>
<evidence type="ECO:0000313" key="9">
    <source>
        <dbReference type="EMBL" id="KAF2278447.1"/>
    </source>
</evidence>
<accession>A0A6A6JPZ2</accession>
<evidence type="ECO:0000256" key="2">
    <source>
        <dbReference type="ARBA" id="ARBA00004584"/>
    </source>
</evidence>
<dbReference type="GO" id="GO:0051382">
    <property type="term" value="P:kinetochore assembly"/>
    <property type="evidence" value="ECO:0007669"/>
    <property type="project" value="InterPro"/>
</dbReference>
<feature type="coiled-coil region" evidence="8">
    <location>
        <begin position="38"/>
        <end position="65"/>
    </location>
</feature>
<evidence type="ECO:0000256" key="5">
    <source>
        <dbReference type="ARBA" id="ARBA00023054"/>
    </source>
</evidence>
<evidence type="ECO:0008006" key="11">
    <source>
        <dbReference type="Google" id="ProtNLM"/>
    </source>
</evidence>
<keyword evidence="4" id="KW-0158">Chromosome</keyword>
<dbReference type="PANTHER" id="PTHR14401:SF6">
    <property type="entry name" value="CENTROMERE PROTEIN K"/>
    <property type="match status" value="1"/>
</dbReference>
<comment type="subcellular location">
    <subcellularLocation>
        <location evidence="2">Chromosome</location>
        <location evidence="2">Centromere</location>
    </subcellularLocation>
    <subcellularLocation>
        <location evidence="1">Nucleus</location>
    </subcellularLocation>
</comment>
<dbReference type="GO" id="GO:0000070">
    <property type="term" value="P:mitotic sister chromatid segregation"/>
    <property type="evidence" value="ECO:0007669"/>
    <property type="project" value="TreeGrafter"/>
</dbReference>
<keyword evidence="5 8" id="KW-0175">Coiled coil</keyword>
<keyword evidence="10" id="KW-1185">Reference proteome</keyword>
<dbReference type="PANTHER" id="PTHR14401">
    <property type="entry name" value="CENTROMERE PROTEIN K"/>
    <property type="match status" value="1"/>
</dbReference>
<name>A0A6A6JPZ2_WESOR</name>
<evidence type="ECO:0000256" key="1">
    <source>
        <dbReference type="ARBA" id="ARBA00004123"/>
    </source>
</evidence>
<sequence>MAESQSQSLTTLAHIRNHAIKSRQLYESQMDLDASRTSARLEATIKELQDQIEQQQAALENLRAKFNGTNSSASLAFASSDPRQRLKQLRTLKRAYTSLKPTATFLPEKDSVLPTLLTTRSLQQNVQGTKDAISATESQLSTTSSLLRTEEQNLHDANLITTTITSRIAKLQIDHEEQSEKSPTQLANDLIAAKRAQKATYDEKIRLLGDDLQLFITEILSPMLAAEALGGPVVGDMLDVQDETLAAGFTKKGRAKSTSKAPSERSRQLKIDQIWGNNAAVDDAHITEAEAADQEMRSLIESLFATLVGPGGGKAYFEVERETAAVRFLVRAGVAKLHPREARKVRLVDFGAELDD</sequence>
<organism evidence="9 10">
    <name type="scientific">Westerdykella ornata</name>
    <dbReference type="NCBI Taxonomy" id="318751"/>
    <lineage>
        <taxon>Eukaryota</taxon>
        <taxon>Fungi</taxon>
        <taxon>Dikarya</taxon>
        <taxon>Ascomycota</taxon>
        <taxon>Pezizomycotina</taxon>
        <taxon>Dothideomycetes</taxon>
        <taxon>Pleosporomycetidae</taxon>
        <taxon>Pleosporales</taxon>
        <taxon>Sporormiaceae</taxon>
        <taxon>Westerdykella</taxon>
    </lineage>
</organism>
<keyword evidence="7" id="KW-0137">Centromere</keyword>
<dbReference type="GeneID" id="54554665"/>
<protein>
    <recommendedName>
        <fullName evidence="11">Centromere protein Cenp-K</fullName>
    </recommendedName>
</protein>
<comment type="similarity">
    <text evidence="3">Belongs to the CENP-K/MCM22 family.</text>
</comment>
<dbReference type="Proteomes" id="UP000800097">
    <property type="component" value="Unassembled WGS sequence"/>
</dbReference>
<evidence type="ECO:0000256" key="4">
    <source>
        <dbReference type="ARBA" id="ARBA00022454"/>
    </source>
</evidence>
<proteinExistence type="inferred from homology"/>
<gene>
    <name evidence="9" type="ORF">EI97DRAFT_465743</name>
</gene>
<reference evidence="9" key="1">
    <citation type="journal article" date="2020" name="Stud. Mycol.">
        <title>101 Dothideomycetes genomes: a test case for predicting lifestyles and emergence of pathogens.</title>
        <authorList>
            <person name="Haridas S."/>
            <person name="Albert R."/>
            <person name="Binder M."/>
            <person name="Bloem J."/>
            <person name="Labutti K."/>
            <person name="Salamov A."/>
            <person name="Andreopoulos B."/>
            <person name="Baker S."/>
            <person name="Barry K."/>
            <person name="Bills G."/>
            <person name="Bluhm B."/>
            <person name="Cannon C."/>
            <person name="Castanera R."/>
            <person name="Culley D."/>
            <person name="Daum C."/>
            <person name="Ezra D."/>
            <person name="Gonzalez J."/>
            <person name="Henrissat B."/>
            <person name="Kuo A."/>
            <person name="Liang C."/>
            <person name="Lipzen A."/>
            <person name="Lutzoni F."/>
            <person name="Magnuson J."/>
            <person name="Mondo S."/>
            <person name="Nolan M."/>
            <person name="Ohm R."/>
            <person name="Pangilinan J."/>
            <person name="Park H.-J."/>
            <person name="Ramirez L."/>
            <person name="Alfaro M."/>
            <person name="Sun H."/>
            <person name="Tritt A."/>
            <person name="Yoshinaga Y."/>
            <person name="Zwiers L.-H."/>
            <person name="Turgeon B."/>
            <person name="Goodwin S."/>
            <person name="Spatafora J."/>
            <person name="Crous P."/>
            <person name="Grigoriev I."/>
        </authorList>
    </citation>
    <scope>NUCLEOTIDE SEQUENCE</scope>
    <source>
        <strain evidence="9">CBS 379.55</strain>
    </source>
</reference>